<dbReference type="GeneID" id="97994243"/>
<sequence length="215" mass="23489">MIQGAIFDADGTLLDSMGMWDTVGERYLASLGVTARPGLRQILFPLSLSQCAAYLRESYGLSLSVDAIEVGINGSIRSFYCEQVVCKTGAKEFLQALRERGIPAVLATATDRAVMMEGLRRTGLLPLLDAVYTCGELGVDKRTPALFHHARAQMGTAIEATWVFEDAVHAAQTAYQAGYRVAGVADPYSDQEALKATCHWYLTDWTDFAGFYQQA</sequence>
<dbReference type="Proteomes" id="UP000260649">
    <property type="component" value="Unassembled WGS sequence"/>
</dbReference>
<dbReference type="InterPro" id="IPR023198">
    <property type="entry name" value="PGP-like_dom2"/>
</dbReference>
<evidence type="ECO:0000313" key="1">
    <source>
        <dbReference type="EMBL" id="RFT07685.1"/>
    </source>
</evidence>
<dbReference type="InterPro" id="IPR036412">
    <property type="entry name" value="HAD-like_sf"/>
</dbReference>
<dbReference type="PANTHER" id="PTHR18901">
    <property type="entry name" value="2-DEOXYGLUCOSE-6-PHOSPHATE PHOSPHATASE 2"/>
    <property type="match status" value="1"/>
</dbReference>
<protein>
    <submittedName>
        <fullName evidence="1">HAD family phosphatase</fullName>
    </submittedName>
</protein>
<evidence type="ECO:0000313" key="2">
    <source>
        <dbReference type="Proteomes" id="UP000260649"/>
    </source>
</evidence>
<dbReference type="Gene3D" id="3.40.50.1000">
    <property type="entry name" value="HAD superfamily/HAD-like"/>
    <property type="match status" value="1"/>
</dbReference>
<gene>
    <name evidence="1" type="ORF">DV520_00660</name>
</gene>
<comment type="caution">
    <text evidence="1">The sequence shown here is derived from an EMBL/GenBank/DDBJ whole genome shotgun (WGS) entry which is preliminary data.</text>
</comment>
<keyword evidence="2" id="KW-1185">Reference proteome</keyword>
<dbReference type="Pfam" id="PF13419">
    <property type="entry name" value="HAD_2"/>
    <property type="match status" value="1"/>
</dbReference>
<dbReference type="PANTHER" id="PTHR18901:SF38">
    <property type="entry name" value="PSEUDOURIDINE-5'-PHOSPHATASE"/>
    <property type="match status" value="1"/>
</dbReference>
<dbReference type="InterPro" id="IPR023214">
    <property type="entry name" value="HAD_sf"/>
</dbReference>
<dbReference type="Gene3D" id="1.10.150.240">
    <property type="entry name" value="Putative phosphatase, domain 2"/>
    <property type="match status" value="1"/>
</dbReference>
<dbReference type="OrthoDB" id="9797743at2"/>
<dbReference type="SUPFAM" id="SSF56784">
    <property type="entry name" value="HAD-like"/>
    <property type="match status" value="1"/>
</dbReference>
<dbReference type="CDD" id="cd07505">
    <property type="entry name" value="HAD_BPGM-like"/>
    <property type="match status" value="1"/>
</dbReference>
<proteinExistence type="predicted"/>
<dbReference type="RefSeq" id="WP_117141451.1">
    <property type="nucleotide sequence ID" value="NZ_CAKXKJ010000003.1"/>
</dbReference>
<organism evidence="1 2">
    <name type="scientific">Evtepia gabavorous</name>
    <dbReference type="NCBI Taxonomy" id="2211183"/>
    <lineage>
        <taxon>Bacteria</taxon>
        <taxon>Bacillati</taxon>
        <taxon>Bacillota</taxon>
        <taxon>Clostridia</taxon>
        <taxon>Eubacteriales</taxon>
        <taxon>Evtepia</taxon>
    </lineage>
</organism>
<dbReference type="AlphaFoldDB" id="A0A3E2B6R4"/>
<dbReference type="InterPro" id="IPR041492">
    <property type="entry name" value="HAD_2"/>
</dbReference>
<name>A0A3E2B6R4_9FIRM</name>
<reference evidence="1 2" key="1">
    <citation type="submission" date="2018-07" db="EMBL/GenBank/DDBJ databases">
        <title>GABA Modulating Bacteria of the Human Gut Microbiota.</title>
        <authorList>
            <person name="Strandwitz P."/>
            <person name="Kim K.H."/>
            <person name="Terekhova D."/>
            <person name="Liu J.K."/>
            <person name="Sharma A."/>
            <person name="Levering J."/>
            <person name="Mcdonald D."/>
            <person name="Dietrich D."/>
            <person name="Ramadhar T.R."/>
            <person name="Lekbua A."/>
            <person name="Mroue N."/>
            <person name="Liston C."/>
            <person name="Stewart E.J."/>
            <person name="Dubin M.J."/>
            <person name="Zengler K."/>
            <person name="Knight R."/>
            <person name="Gilbert J.A."/>
            <person name="Clardy J."/>
            <person name="Lewis K."/>
        </authorList>
    </citation>
    <scope>NUCLEOTIDE SEQUENCE [LARGE SCALE GENOMIC DNA]</scope>
    <source>
        <strain evidence="1 2">KLE1738</strain>
    </source>
</reference>
<dbReference type="EMBL" id="QQRQ01000001">
    <property type="protein sequence ID" value="RFT07685.1"/>
    <property type="molecule type" value="Genomic_DNA"/>
</dbReference>
<dbReference type="GO" id="GO:0016791">
    <property type="term" value="F:phosphatase activity"/>
    <property type="evidence" value="ECO:0007669"/>
    <property type="project" value="TreeGrafter"/>
</dbReference>
<dbReference type="SFLD" id="SFLDG01129">
    <property type="entry name" value="C1.5:_HAD__Beta-PGM__Phosphata"/>
    <property type="match status" value="1"/>
</dbReference>
<accession>A0A3E2B6R4</accession>
<dbReference type="SFLD" id="SFLDS00003">
    <property type="entry name" value="Haloacid_Dehalogenase"/>
    <property type="match status" value="1"/>
</dbReference>